<organism evidence="12 13">
    <name type="scientific">Rhizodiscina lignyota</name>
    <dbReference type="NCBI Taxonomy" id="1504668"/>
    <lineage>
        <taxon>Eukaryota</taxon>
        <taxon>Fungi</taxon>
        <taxon>Dikarya</taxon>
        <taxon>Ascomycota</taxon>
        <taxon>Pezizomycotina</taxon>
        <taxon>Dothideomycetes</taxon>
        <taxon>Pleosporomycetidae</taxon>
        <taxon>Aulographales</taxon>
        <taxon>Rhizodiscinaceae</taxon>
        <taxon>Rhizodiscina</taxon>
    </lineage>
</organism>
<comment type="subcellular location">
    <subcellularLocation>
        <location evidence="1 9">Nucleus</location>
    </subcellularLocation>
</comment>
<comment type="function">
    <text evidence="8 9">Component of the Mediator complex, a coactivator involved in the regulated transcription of nearly all RNA polymerase II-dependent genes. Mediator functions as a bridge to convey information from gene-specific regulatory proteins to the basal RNA polymerase II transcription machinery. Mediator is recruited to promoters by direct interactions with regulatory proteins and serves as a scaffold for the assembly of a functional preinitiation complex with RNA polymerase II and the general transcription factors.</text>
</comment>
<keyword evidence="6 9" id="KW-0804">Transcription</keyword>
<dbReference type="GO" id="GO:0006357">
    <property type="term" value="P:regulation of transcription by RNA polymerase II"/>
    <property type="evidence" value="ECO:0007669"/>
    <property type="project" value="InterPro"/>
</dbReference>
<dbReference type="GO" id="GO:0003712">
    <property type="term" value="F:transcription coregulator activity"/>
    <property type="evidence" value="ECO:0007669"/>
    <property type="project" value="InterPro"/>
</dbReference>
<feature type="compositionally biased region" description="Low complexity" evidence="11">
    <location>
        <begin position="27"/>
        <end position="42"/>
    </location>
</feature>
<dbReference type="OrthoDB" id="5414694at2759"/>
<dbReference type="InterPro" id="IPR011425">
    <property type="entry name" value="Med9"/>
</dbReference>
<comment type="similarity">
    <text evidence="2 9">Belongs to the Mediator complex subunit 9 family.</text>
</comment>
<evidence type="ECO:0000256" key="6">
    <source>
        <dbReference type="ARBA" id="ARBA00023163"/>
    </source>
</evidence>
<evidence type="ECO:0000256" key="3">
    <source>
        <dbReference type="ARBA" id="ARBA00011837"/>
    </source>
</evidence>
<evidence type="ECO:0000256" key="11">
    <source>
        <dbReference type="SAM" id="MobiDB-lite"/>
    </source>
</evidence>
<keyword evidence="10" id="KW-0175">Coiled coil</keyword>
<evidence type="ECO:0000256" key="9">
    <source>
        <dbReference type="RuleBase" id="RU364145"/>
    </source>
</evidence>
<accession>A0A9P4ICD7</accession>
<dbReference type="Proteomes" id="UP000799772">
    <property type="component" value="Unassembled WGS sequence"/>
</dbReference>
<evidence type="ECO:0000256" key="2">
    <source>
        <dbReference type="ARBA" id="ARBA00008089"/>
    </source>
</evidence>
<evidence type="ECO:0000256" key="4">
    <source>
        <dbReference type="ARBA" id="ARBA00023015"/>
    </source>
</evidence>
<dbReference type="Pfam" id="PF07544">
    <property type="entry name" value="Med9"/>
    <property type="match status" value="1"/>
</dbReference>
<evidence type="ECO:0000256" key="1">
    <source>
        <dbReference type="ARBA" id="ARBA00004123"/>
    </source>
</evidence>
<keyword evidence="13" id="KW-1185">Reference proteome</keyword>
<protein>
    <recommendedName>
        <fullName evidence="9">Mediator of RNA polymerase II transcription subunit 9</fullName>
    </recommendedName>
    <alternativeName>
        <fullName evidence="9">Mediator complex subunit 9</fullName>
    </alternativeName>
</protein>
<evidence type="ECO:0000256" key="10">
    <source>
        <dbReference type="SAM" id="Coils"/>
    </source>
</evidence>
<feature type="compositionally biased region" description="Pro residues" evidence="11">
    <location>
        <begin position="17"/>
        <end position="26"/>
    </location>
</feature>
<sequence>MTTPRLNTPDLPTSTPSSPPPLPPPSTFDILPPLHELLSRLLTDSSALPEPLGTPSKPPQTPKPAKITSNDPNVITYNELVPLEIKQLATEASKLKIRLQKARQRVKAMPDIDRTVNDQMEEIEELAAKCEALQTELRGMATRAGRENSSA</sequence>
<evidence type="ECO:0000256" key="5">
    <source>
        <dbReference type="ARBA" id="ARBA00023159"/>
    </source>
</evidence>
<comment type="subunit">
    <text evidence="3 9">Component of the Mediator complex.</text>
</comment>
<feature type="coiled-coil region" evidence="10">
    <location>
        <begin position="85"/>
        <end position="143"/>
    </location>
</feature>
<evidence type="ECO:0000313" key="13">
    <source>
        <dbReference type="Proteomes" id="UP000799772"/>
    </source>
</evidence>
<feature type="region of interest" description="Disordered" evidence="11">
    <location>
        <begin position="1"/>
        <end position="71"/>
    </location>
</feature>
<keyword evidence="4 9" id="KW-0805">Transcription regulation</keyword>
<evidence type="ECO:0000256" key="8">
    <source>
        <dbReference type="ARBA" id="ARBA00025687"/>
    </source>
</evidence>
<dbReference type="SUPFAM" id="SSF140718">
    <property type="entry name" value="Mediator hinge subcomplex-like"/>
    <property type="match status" value="1"/>
</dbReference>
<evidence type="ECO:0000313" key="12">
    <source>
        <dbReference type="EMBL" id="KAF2096690.1"/>
    </source>
</evidence>
<keyword evidence="7 9" id="KW-0539">Nucleus</keyword>
<comment type="caution">
    <text evidence="12">The sequence shown here is derived from an EMBL/GenBank/DDBJ whole genome shotgun (WGS) entry which is preliminary data.</text>
</comment>
<dbReference type="GO" id="GO:0016592">
    <property type="term" value="C:mediator complex"/>
    <property type="evidence" value="ECO:0007669"/>
    <property type="project" value="InterPro"/>
</dbReference>
<dbReference type="AlphaFoldDB" id="A0A9P4ICD7"/>
<name>A0A9P4ICD7_9PEZI</name>
<dbReference type="EMBL" id="ML978129">
    <property type="protein sequence ID" value="KAF2096690.1"/>
    <property type="molecule type" value="Genomic_DNA"/>
</dbReference>
<dbReference type="InterPro" id="IPR037212">
    <property type="entry name" value="Med7/Med21-like"/>
</dbReference>
<evidence type="ECO:0000256" key="7">
    <source>
        <dbReference type="ARBA" id="ARBA00023242"/>
    </source>
</evidence>
<proteinExistence type="inferred from homology"/>
<reference evidence="12" key="1">
    <citation type="journal article" date="2020" name="Stud. Mycol.">
        <title>101 Dothideomycetes genomes: a test case for predicting lifestyles and emergence of pathogens.</title>
        <authorList>
            <person name="Haridas S."/>
            <person name="Albert R."/>
            <person name="Binder M."/>
            <person name="Bloem J."/>
            <person name="Labutti K."/>
            <person name="Salamov A."/>
            <person name="Andreopoulos B."/>
            <person name="Baker S."/>
            <person name="Barry K."/>
            <person name="Bills G."/>
            <person name="Bluhm B."/>
            <person name="Cannon C."/>
            <person name="Castanera R."/>
            <person name="Culley D."/>
            <person name="Daum C."/>
            <person name="Ezra D."/>
            <person name="Gonzalez J."/>
            <person name="Henrissat B."/>
            <person name="Kuo A."/>
            <person name="Liang C."/>
            <person name="Lipzen A."/>
            <person name="Lutzoni F."/>
            <person name="Magnuson J."/>
            <person name="Mondo S."/>
            <person name="Nolan M."/>
            <person name="Ohm R."/>
            <person name="Pangilinan J."/>
            <person name="Park H.-J."/>
            <person name="Ramirez L."/>
            <person name="Alfaro M."/>
            <person name="Sun H."/>
            <person name="Tritt A."/>
            <person name="Yoshinaga Y."/>
            <person name="Zwiers L.-H."/>
            <person name="Turgeon B."/>
            <person name="Goodwin S."/>
            <person name="Spatafora J."/>
            <person name="Crous P."/>
            <person name="Grigoriev I."/>
        </authorList>
    </citation>
    <scope>NUCLEOTIDE SEQUENCE</scope>
    <source>
        <strain evidence="12">CBS 133067</strain>
    </source>
</reference>
<keyword evidence="5 9" id="KW-0010">Activator</keyword>
<gene>
    <name evidence="9" type="primary">MED9</name>
    <name evidence="12" type="ORF">NA57DRAFT_78288</name>
</gene>